<reference evidence="12" key="1">
    <citation type="submission" date="2016-11" db="UniProtKB">
        <authorList>
            <consortium name="WormBaseParasite"/>
        </authorList>
    </citation>
    <scope>IDENTIFICATION</scope>
</reference>
<evidence type="ECO:0000256" key="1">
    <source>
        <dbReference type="ARBA" id="ARBA00001043"/>
    </source>
</evidence>
<feature type="binding site" evidence="7">
    <location>
        <position position="132"/>
    </location>
    <ligand>
        <name>substrate</name>
    </ligand>
</feature>
<evidence type="ECO:0000256" key="4">
    <source>
        <dbReference type="ARBA" id="ARBA00011881"/>
    </source>
</evidence>
<dbReference type="Proteomes" id="UP000095287">
    <property type="component" value="Unplaced"/>
</dbReference>
<dbReference type="PANTHER" id="PTHR10395">
    <property type="entry name" value="URICASE AND TRANSTHYRETIN-RELATED"/>
    <property type="match status" value="1"/>
</dbReference>
<evidence type="ECO:0000256" key="7">
    <source>
        <dbReference type="PIRSR" id="PIRSR600895-51"/>
    </source>
</evidence>
<dbReference type="PRINTS" id="PR00189">
    <property type="entry name" value="TRNSTHYRETIN"/>
</dbReference>
<dbReference type="Pfam" id="PF00576">
    <property type="entry name" value="Transthyretin"/>
    <property type="match status" value="1"/>
</dbReference>
<keyword evidence="6 8" id="KW-0378">Hydrolase</keyword>
<feature type="binding site" evidence="7">
    <location>
        <position position="68"/>
    </location>
    <ligand>
        <name>substrate</name>
    </ligand>
</feature>
<dbReference type="EC" id="3.5.2.17" evidence="8"/>
<feature type="signal peptide" evidence="9">
    <location>
        <begin position="1"/>
        <end position="18"/>
    </location>
</feature>
<keyword evidence="5 8" id="KW-0659">Purine metabolism</keyword>
<protein>
    <recommendedName>
        <fullName evidence="8">5-hydroxyisourate hydrolase</fullName>
        <shortName evidence="8">HIU hydrolase</shortName>
        <shortName evidence="8">HIUHase</shortName>
        <ecNumber evidence="8">3.5.2.17</ecNumber>
    </recommendedName>
</protein>
<dbReference type="Gene3D" id="2.60.40.180">
    <property type="entry name" value="Transthyretin/hydroxyisourate hydrolase domain"/>
    <property type="match status" value="1"/>
</dbReference>
<evidence type="ECO:0000256" key="5">
    <source>
        <dbReference type="ARBA" id="ARBA00022631"/>
    </source>
</evidence>
<dbReference type="SUPFAM" id="SSF49472">
    <property type="entry name" value="Transthyretin (synonym: prealbumin)"/>
    <property type="match status" value="1"/>
</dbReference>
<evidence type="ECO:0000256" key="9">
    <source>
        <dbReference type="SAM" id="SignalP"/>
    </source>
</evidence>
<feature type="binding site" evidence="7">
    <location>
        <position position="28"/>
    </location>
    <ligand>
        <name>substrate</name>
    </ligand>
</feature>
<comment type="function">
    <text evidence="2">Catalyzes the hydrolysis of 5-hydroxyisourate (HIU) to 2-oxo-4-hydroxy-4-carboxy-5-ureidoimidazoline (OHCU).</text>
</comment>
<keyword evidence="11" id="KW-1185">Reference proteome</keyword>
<proteinExistence type="inferred from homology"/>
<organism evidence="11 12">
    <name type="scientific">Steinernema glaseri</name>
    <dbReference type="NCBI Taxonomy" id="37863"/>
    <lineage>
        <taxon>Eukaryota</taxon>
        <taxon>Metazoa</taxon>
        <taxon>Ecdysozoa</taxon>
        <taxon>Nematoda</taxon>
        <taxon>Chromadorea</taxon>
        <taxon>Rhabditida</taxon>
        <taxon>Tylenchina</taxon>
        <taxon>Panagrolaimomorpha</taxon>
        <taxon>Strongyloidoidea</taxon>
        <taxon>Steinernematidae</taxon>
        <taxon>Steinernema</taxon>
    </lineage>
</organism>
<accession>A0A1I8AAG0</accession>
<comment type="similarity">
    <text evidence="3 8">Belongs to the transthyretin family. 5-hydroxyisourate hydrolase subfamily.</text>
</comment>
<dbReference type="InterPro" id="IPR014306">
    <property type="entry name" value="Hydroxyisourate_hydrolase"/>
</dbReference>
<evidence type="ECO:0000256" key="3">
    <source>
        <dbReference type="ARBA" id="ARBA00009850"/>
    </source>
</evidence>
<evidence type="ECO:0000256" key="8">
    <source>
        <dbReference type="RuleBase" id="RU361270"/>
    </source>
</evidence>
<dbReference type="GO" id="GO:0033971">
    <property type="term" value="F:hydroxyisourate hydrolase activity"/>
    <property type="evidence" value="ECO:0007669"/>
    <property type="project" value="UniProtKB-EC"/>
</dbReference>
<feature type="chain" id="PRO_5009314384" description="5-hydroxyisourate hydrolase" evidence="9">
    <location>
        <begin position="19"/>
        <end position="135"/>
    </location>
</feature>
<name>A0A1I8AAG0_9BILA</name>
<dbReference type="NCBIfam" id="TIGR02962">
    <property type="entry name" value="hdxy_isourate"/>
    <property type="match status" value="1"/>
</dbReference>
<dbReference type="WBParaSite" id="L893_g390.t1">
    <property type="protein sequence ID" value="L893_g390.t1"/>
    <property type="gene ID" value="L893_g390"/>
</dbReference>
<dbReference type="AlphaFoldDB" id="A0A1I8AAG0"/>
<dbReference type="InterPro" id="IPR023416">
    <property type="entry name" value="Transthyretin/HIU_hydrolase_d"/>
</dbReference>
<dbReference type="GO" id="GO:0006144">
    <property type="term" value="P:purine nucleobase metabolic process"/>
    <property type="evidence" value="ECO:0007669"/>
    <property type="project" value="UniProtKB-KW"/>
</dbReference>
<keyword evidence="9" id="KW-0732">Signal</keyword>
<sequence>MDQRVALALLAIVCSAMAAVPHNSISSHVLDIANGRPAEGVRAFAYRLDCQGDTWKVIGNTSTDAAGRIDNIHPGIPLEAGVYKIRFETKEYFSKSHQDTFFPFVEVPFEIKDATQHYHVPITLSNFGYSTYKGQ</sequence>
<evidence type="ECO:0000256" key="6">
    <source>
        <dbReference type="ARBA" id="ARBA00022801"/>
    </source>
</evidence>
<evidence type="ECO:0000313" key="12">
    <source>
        <dbReference type="WBParaSite" id="L893_g390.t1"/>
    </source>
</evidence>
<evidence type="ECO:0000256" key="2">
    <source>
        <dbReference type="ARBA" id="ARBA00002704"/>
    </source>
</evidence>
<dbReference type="InterPro" id="IPR036817">
    <property type="entry name" value="Transthyretin/HIU_hydrolase_sf"/>
</dbReference>
<feature type="domain" description="Transthyretin/hydroxyisourate hydrolase" evidence="10">
    <location>
        <begin position="25"/>
        <end position="134"/>
    </location>
</feature>
<dbReference type="CDD" id="cd05822">
    <property type="entry name" value="TLP_HIUase"/>
    <property type="match status" value="1"/>
</dbReference>
<comment type="subunit">
    <text evidence="4 8">Homotetramer.</text>
</comment>
<dbReference type="PANTHER" id="PTHR10395:SF7">
    <property type="entry name" value="5-HYDROXYISOURATE HYDROLASE"/>
    <property type="match status" value="1"/>
</dbReference>
<dbReference type="InterPro" id="IPR000895">
    <property type="entry name" value="Transthyretin/HIU_hydrolase"/>
</dbReference>
<evidence type="ECO:0000313" key="11">
    <source>
        <dbReference type="Proteomes" id="UP000095287"/>
    </source>
</evidence>
<comment type="catalytic activity">
    <reaction evidence="1 8">
        <text>5-hydroxyisourate + H2O = 5-hydroxy-2-oxo-4-ureido-2,5-dihydro-1H-imidazole-5-carboxylate + H(+)</text>
        <dbReference type="Rhea" id="RHEA:23736"/>
        <dbReference type="ChEBI" id="CHEBI:15377"/>
        <dbReference type="ChEBI" id="CHEBI:15378"/>
        <dbReference type="ChEBI" id="CHEBI:18072"/>
        <dbReference type="ChEBI" id="CHEBI:58639"/>
        <dbReference type="EC" id="3.5.2.17"/>
    </reaction>
</comment>
<evidence type="ECO:0000259" key="10">
    <source>
        <dbReference type="Pfam" id="PF00576"/>
    </source>
</evidence>